<dbReference type="NCBIfam" id="NF004079">
    <property type="entry name" value="PRK05584.1"/>
    <property type="match status" value="1"/>
</dbReference>
<dbReference type="GO" id="GO:0019284">
    <property type="term" value="P:L-methionine salvage from S-adenosylmethionine"/>
    <property type="evidence" value="ECO:0007669"/>
    <property type="project" value="TreeGrafter"/>
</dbReference>
<evidence type="ECO:0000256" key="1">
    <source>
        <dbReference type="ARBA" id="ARBA00004945"/>
    </source>
</evidence>
<dbReference type="GO" id="GO:0008782">
    <property type="term" value="F:adenosylhomocysteine nucleosidase activity"/>
    <property type="evidence" value="ECO:0007669"/>
    <property type="project" value="UniProtKB-EC"/>
</dbReference>
<dbReference type="GO" id="GO:0009164">
    <property type="term" value="P:nucleoside catabolic process"/>
    <property type="evidence" value="ECO:0007669"/>
    <property type="project" value="InterPro"/>
</dbReference>
<evidence type="ECO:0000256" key="3">
    <source>
        <dbReference type="ARBA" id="ARBA00022605"/>
    </source>
</evidence>
<evidence type="ECO:0000256" key="4">
    <source>
        <dbReference type="ARBA" id="ARBA00022801"/>
    </source>
</evidence>
<dbReference type="PANTHER" id="PTHR46832:SF1">
    <property type="entry name" value="5'-METHYLTHIOADENOSINE_S-ADENOSYLHOMOCYSTEINE NUCLEOSIDASE"/>
    <property type="match status" value="1"/>
</dbReference>
<dbReference type="CDD" id="cd09008">
    <property type="entry name" value="MTAN"/>
    <property type="match status" value="1"/>
</dbReference>
<dbReference type="InterPro" id="IPR010049">
    <property type="entry name" value="MTA_SAH_Nsdase"/>
</dbReference>
<dbReference type="GO" id="GO:0019509">
    <property type="term" value="P:L-methionine salvage from methylthioadenosine"/>
    <property type="evidence" value="ECO:0007669"/>
    <property type="project" value="InterPro"/>
</dbReference>
<accession>A0A9D1J5P1</accession>
<comment type="caution">
    <text evidence="7">The sequence shown here is derived from an EMBL/GenBank/DDBJ whole genome shotgun (WGS) entry which is preliminary data.</text>
</comment>
<dbReference type="Proteomes" id="UP000824241">
    <property type="component" value="Unassembled WGS sequence"/>
</dbReference>
<dbReference type="InterPro" id="IPR000845">
    <property type="entry name" value="Nucleoside_phosphorylase_d"/>
</dbReference>
<reference evidence="7" key="2">
    <citation type="journal article" date="2021" name="PeerJ">
        <title>Extensive microbial diversity within the chicken gut microbiome revealed by metagenomics and culture.</title>
        <authorList>
            <person name="Gilroy R."/>
            <person name="Ravi A."/>
            <person name="Getino M."/>
            <person name="Pursley I."/>
            <person name="Horton D.L."/>
            <person name="Alikhan N.F."/>
            <person name="Baker D."/>
            <person name="Gharbi K."/>
            <person name="Hall N."/>
            <person name="Watson M."/>
            <person name="Adriaenssens E.M."/>
            <person name="Foster-Nyarko E."/>
            <person name="Jarju S."/>
            <person name="Secka A."/>
            <person name="Antonio M."/>
            <person name="Oren A."/>
            <person name="Chaudhuri R.R."/>
            <person name="La Ragione R."/>
            <person name="Hildebrand F."/>
            <person name="Pallen M.J."/>
        </authorList>
    </citation>
    <scope>NUCLEOTIDE SEQUENCE</scope>
    <source>
        <strain evidence="7">CHK189-12415</strain>
    </source>
</reference>
<evidence type="ECO:0000313" key="7">
    <source>
        <dbReference type="EMBL" id="HIR61254.1"/>
    </source>
</evidence>
<dbReference type="NCBIfam" id="TIGR01704">
    <property type="entry name" value="MTA_SAH-Nsdase"/>
    <property type="match status" value="1"/>
</dbReference>
<evidence type="ECO:0000256" key="2">
    <source>
        <dbReference type="ARBA" id="ARBA00011974"/>
    </source>
</evidence>
<name>A0A9D1J5P1_9FIRM</name>
<proteinExistence type="predicted"/>
<dbReference type="EMBL" id="DVHA01000214">
    <property type="protein sequence ID" value="HIR61254.1"/>
    <property type="molecule type" value="Genomic_DNA"/>
</dbReference>
<dbReference type="EC" id="3.2.2.9" evidence="2"/>
<keyword evidence="3" id="KW-0028">Amino-acid biosynthesis</keyword>
<organism evidence="7 8">
    <name type="scientific">Candidatus Faecivivens stercoravium</name>
    <dbReference type="NCBI Taxonomy" id="2840803"/>
    <lineage>
        <taxon>Bacteria</taxon>
        <taxon>Bacillati</taxon>
        <taxon>Bacillota</taxon>
        <taxon>Clostridia</taxon>
        <taxon>Eubacteriales</taxon>
        <taxon>Oscillospiraceae</taxon>
        <taxon>Oscillospiraceae incertae sedis</taxon>
        <taxon>Candidatus Faecivivens</taxon>
    </lineage>
</organism>
<dbReference type="InterPro" id="IPR035994">
    <property type="entry name" value="Nucleoside_phosphorylase_sf"/>
</dbReference>
<reference evidence="7" key="1">
    <citation type="submission" date="2020-10" db="EMBL/GenBank/DDBJ databases">
        <authorList>
            <person name="Gilroy R."/>
        </authorList>
    </citation>
    <scope>NUCLEOTIDE SEQUENCE</scope>
    <source>
        <strain evidence="7">CHK189-12415</strain>
    </source>
</reference>
<evidence type="ECO:0000256" key="5">
    <source>
        <dbReference type="ARBA" id="ARBA00023167"/>
    </source>
</evidence>
<dbReference type="SUPFAM" id="SSF53167">
    <property type="entry name" value="Purine and uridine phosphorylases"/>
    <property type="match status" value="1"/>
</dbReference>
<dbReference type="Gene3D" id="3.40.50.1580">
    <property type="entry name" value="Nucleoside phosphorylase domain"/>
    <property type="match status" value="1"/>
</dbReference>
<dbReference type="Pfam" id="PF01048">
    <property type="entry name" value="PNP_UDP_1"/>
    <property type="match status" value="1"/>
</dbReference>
<dbReference type="AlphaFoldDB" id="A0A9D1J5P1"/>
<keyword evidence="7" id="KW-0326">Glycosidase</keyword>
<keyword evidence="4 7" id="KW-0378">Hydrolase</keyword>
<keyword evidence="5" id="KW-0486">Methionine biosynthesis</keyword>
<gene>
    <name evidence="7" type="ORF">IAB37_06760</name>
</gene>
<sequence length="229" mass="24336">MAKVGILGAMSSEIALLKERMSDRRETERAGRTFYEGKISGADVVLVCCGVGKVNSALTCQMLIDWFGVDTVINIGVAGSGGEAKVRDIVVSTDALYHDLHGITPEDDILADSYPFVSSFAADPKLVQLAAEACRKQGVQVYTGRIATGDQFVGSKAQKDDIVARTHPMAVEMEGGSIAHTCAINGVPFVIIRSISDNADDGAEMSFETFEVLAANDAAEIVTTMLQNL</sequence>
<dbReference type="GO" id="GO:0008930">
    <property type="term" value="F:methylthioadenosine nucleosidase activity"/>
    <property type="evidence" value="ECO:0007669"/>
    <property type="project" value="InterPro"/>
</dbReference>
<feature type="domain" description="Nucleoside phosphorylase" evidence="6">
    <location>
        <begin position="3"/>
        <end position="226"/>
    </location>
</feature>
<comment type="pathway">
    <text evidence="1">Amino-acid biosynthesis; L-methionine biosynthesis via salvage pathway; S-methyl-5-thio-alpha-D-ribose 1-phosphate from S-methyl-5'-thioadenosine (hydrolase route): step 1/2.</text>
</comment>
<evidence type="ECO:0000313" key="8">
    <source>
        <dbReference type="Proteomes" id="UP000824241"/>
    </source>
</evidence>
<evidence type="ECO:0000259" key="6">
    <source>
        <dbReference type="Pfam" id="PF01048"/>
    </source>
</evidence>
<protein>
    <recommendedName>
        <fullName evidence="2">adenosylhomocysteine nucleosidase</fullName>
        <ecNumber evidence="2">3.2.2.9</ecNumber>
    </recommendedName>
</protein>
<dbReference type="PANTHER" id="PTHR46832">
    <property type="entry name" value="5'-METHYLTHIOADENOSINE/S-ADENOSYLHOMOCYSTEINE NUCLEOSIDASE"/>
    <property type="match status" value="1"/>
</dbReference>
<dbReference type="GO" id="GO:0005829">
    <property type="term" value="C:cytosol"/>
    <property type="evidence" value="ECO:0007669"/>
    <property type="project" value="TreeGrafter"/>
</dbReference>